<sequence length="45" mass="5169">MTNIGIKTHCFINIVLFKFCKMISQMSQSPLLQEISSRNLIRGNL</sequence>
<organism evidence="1 2">
    <name type="scientific">Helianthus annuus</name>
    <name type="common">Common sunflower</name>
    <dbReference type="NCBI Taxonomy" id="4232"/>
    <lineage>
        <taxon>Eukaryota</taxon>
        <taxon>Viridiplantae</taxon>
        <taxon>Streptophyta</taxon>
        <taxon>Embryophyta</taxon>
        <taxon>Tracheophyta</taxon>
        <taxon>Spermatophyta</taxon>
        <taxon>Magnoliopsida</taxon>
        <taxon>eudicotyledons</taxon>
        <taxon>Gunneridae</taxon>
        <taxon>Pentapetalae</taxon>
        <taxon>asterids</taxon>
        <taxon>campanulids</taxon>
        <taxon>Asterales</taxon>
        <taxon>Asteraceae</taxon>
        <taxon>Asteroideae</taxon>
        <taxon>Heliantheae alliance</taxon>
        <taxon>Heliantheae</taxon>
        <taxon>Helianthus</taxon>
    </lineage>
</organism>
<proteinExistence type="predicted"/>
<comment type="caution">
    <text evidence="1">The sequence shown here is derived from an EMBL/GenBank/DDBJ whole genome shotgun (WGS) entry which is preliminary data.</text>
</comment>
<dbReference type="Gramene" id="mRNA:HanXRQr2_Chr08g0357541">
    <property type="protein sequence ID" value="mRNA:HanXRQr2_Chr08g0357541"/>
    <property type="gene ID" value="HanXRQr2_Chr08g0357541"/>
</dbReference>
<evidence type="ECO:0000313" key="2">
    <source>
        <dbReference type="Proteomes" id="UP000215914"/>
    </source>
</evidence>
<accession>A0A9K3NE47</accession>
<dbReference type="EMBL" id="MNCJ02000323">
    <property type="protein sequence ID" value="KAF5796926.1"/>
    <property type="molecule type" value="Genomic_DNA"/>
</dbReference>
<protein>
    <submittedName>
        <fullName evidence="1">Uncharacterized protein</fullName>
    </submittedName>
</protein>
<name>A0A9K3NE47_HELAN</name>
<gene>
    <name evidence="1" type="ORF">HanXRQr2_Chr08g0357541</name>
</gene>
<keyword evidence="2" id="KW-1185">Reference proteome</keyword>
<dbReference type="Proteomes" id="UP000215914">
    <property type="component" value="Unassembled WGS sequence"/>
</dbReference>
<reference evidence="1" key="2">
    <citation type="submission" date="2020-06" db="EMBL/GenBank/DDBJ databases">
        <title>Helianthus annuus Genome sequencing and assembly Release 2.</title>
        <authorList>
            <person name="Gouzy J."/>
            <person name="Langlade N."/>
            <person name="Munos S."/>
        </authorList>
    </citation>
    <scope>NUCLEOTIDE SEQUENCE</scope>
    <source>
        <tissue evidence="1">Leaves</tissue>
    </source>
</reference>
<evidence type="ECO:0000313" key="1">
    <source>
        <dbReference type="EMBL" id="KAF5796926.1"/>
    </source>
</evidence>
<dbReference type="AlphaFoldDB" id="A0A9K3NE47"/>
<reference evidence="1" key="1">
    <citation type="journal article" date="2017" name="Nature">
        <title>The sunflower genome provides insights into oil metabolism, flowering and Asterid evolution.</title>
        <authorList>
            <person name="Badouin H."/>
            <person name="Gouzy J."/>
            <person name="Grassa C.J."/>
            <person name="Murat F."/>
            <person name="Staton S.E."/>
            <person name="Cottret L."/>
            <person name="Lelandais-Briere C."/>
            <person name="Owens G.L."/>
            <person name="Carrere S."/>
            <person name="Mayjonade B."/>
            <person name="Legrand L."/>
            <person name="Gill N."/>
            <person name="Kane N.C."/>
            <person name="Bowers J.E."/>
            <person name="Hubner S."/>
            <person name="Bellec A."/>
            <person name="Berard A."/>
            <person name="Berges H."/>
            <person name="Blanchet N."/>
            <person name="Boniface M.C."/>
            <person name="Brunel D."/>
            <person name="Catrice O."/>
            <person name="Chaidir N."/>
            <person name="Claudel C."/>
            <person name="Donnadieu C."/>
            <person name="Faraut T."/>
            <person name="Fievet G."/>
            <person name="Helmstetter N."/>
            <person name="King M."/>
            <person name="Knapp S.J."/>
            <person name="Lai Z."/>
            <person name="Le Paslier M.C."/>
            <person name="Lippi Y."/>
            <person name="Lorenzon L."/>
            <person name="Mandel J.R."/>
            <person name="Marage G."/>
            <person name="Marchand G."/>
            <person name="Marquand E."/>
            <person name="Bret-Mestries E."/>
            <person name="Morien E."/>
            <person name="Nambeesan S."/>
            <person name="Nguyen T."/>
            <person name="Pegot-Espagnet P."/>
            <person name="Pouilly N."/>
            <person name="Raftis F."/>
            <person name="Sallet E."/>
            <person name="Schiex T."/>
            <person name="Thomas J."/>
            <person name="Vandecasteele C."/>
            <person name="Vares D."/>
            <person name="Vear F."/>
            <person name="Vautrin S."/>
            <person name="Crespi M."/>
            <person name="Mangin B."/>
            <person name="Burke J.M."/>
            <person name="Salse J."/>
            <person name="Munos S."/>
            <person name="Vincourt P."/>
            <person name="Rieseberg L.H."/>
            <person name="Langlade N.B."/>
        </authorList>
    </citation>
    <scope>NUCLEOTIDE SEQUENCE</scope>
    <source>
        <tissue evidence="1">Leaves</tissue>
    </source>
</reference>